<sequence length="39" mass="4355">MTGIIYKKSADEQPFVLANYGADAHKICALLMEDFHAEL</sequence>
<proteinExistence type="predicted"/>
<reference evidence="1 2" key="1">
    <citation type="submission" date="2017-01" db="EMBL/GenBank/DDBJ databases">
        <title>Genome sequence of Rhodoferax antarcticus ANT.BR, a psychrophilic purple nonsulfur bacterium from an Antarctic microbial mat.</title>
        <authorList>
            <person name="Baker J."/>
            <person name="Riester C."/>
            <person name="Skinner B."/>
            <person name="Newell A."/>
            <person name="Swingley W."/>
            <person name="Madigan M."/>
            <person name="Jung D."/>
            <person name="Asao M."/>
            <person name="Chen M."/>
            <person name="Loughlin P."/>
            <person name="Pan H."/>
            <person name="Lin S."/>
            <person name="Li N."/>
            <person name="Shaw J."/>
            <person name="Prado M."/>
            <person name="Sherman C."/>
            <person name="Li X."/>
            <person name="Tang J."/>
            <person name="Blankenship R."/>
            <person name="Zhao T."/>
            <person name="Touchman J."/>
            <person name="Sattley M."/>
        </authorList>
    </citation>
    <scope>NUCLEOTIDE SEQUENCE [LARGE SCALE GENOMIC DNA]</scope>
    <source>
        <strain evidence="1 2">ANT.BR</strain>
    </source>
</reference>
<dbReference type="Proteomes" id="UP000185911">
    <property type="component" value="Unassembled WGS sequence"/>
</dbReference>
<organism evidence="1 2">
    <name type="scientific">Rhodoferax antarcticus ANT.BR</name>
    <dbReference type="NCBI Taxonomy" id="1111071"/>
    <lineage>
        <taxon>Bacteria</taxon>
        <taxon>Pseudomonadati</taxon>
        <taxon>Pseudomonadota</taxon>
        <taxon>Betaproteobacteria</taxon>
        <taxon>Burkholderiales</taxon>
        <taxon>Comamonadaceae</taxon>
        <taxon>Rhodoferax</taxon>
    </lineage>
</organism>
<evidence type="ECO:0000313" key="1">
    <source>
        <dbReference type="EMBL" id="OLP04830.1"/>
    </source>
</evidence>
<dbReference type="AlphaFoldDB" id="A0A1Q8YAF4"/>
<protein>
    <submittedName>
        <fullName evidence="1">Uncharacterized protein</fullName>
    </submittedName>
</protein>
<keyword evidence="2" id="KW-1185">Reference proteome</keyword>
<name>A0A1Q8YAF4_9BURK</name>
<dbReference type="EMBL" id="MSYM01000018">
    <property type="protein sequence ID" value="OLP04830.1"/>
    <property type="molecule type" value="Genomic_DNA"/>
</dbReference>
<gene>
    <name evidence="1" type="ORF">BLL52_3646</name>
</gene>
<comment type="caution">
    <text evidence="1">The sequence shown here is derived from an EMBL/GenBank/DDBJ whole genome shotgun (WGS) entry which is preliminary data.</text>
</comment>
<accession>A0A1Q8YAF4</accession>
<evidence type="ECO:0000313" key="2">
    <source>
        <dbReference type="Proteomes" id="UP000185911"/>
    </source>
</evidence>